<comment type="caution">
    <text evidence="1">The sequence shown here is derived from an EMBL/GenBank/DDBJ whole genome shotgun (WGS) entry which is preliminary data.</text>
</comment>
<dbReference type="Gene3D" id="3.40.50.300">
    <property type="entry name" value="P-loop containing nucleotide triphosphate hydrolases"/>
    <property type="match status" value="1"/>
</dbReference>
<name>A0A444Y2Y6_ARAHY</name>
<reference evidence="1 2" key="1">
    <citation type="submission" date="2019-01" db="EMBL/GenBank/DDBJ databases">
        <title>Sequencing of cultivated peanut Arachis hypogaea provides insights into genome evolution and oil improvement.</title>
        <authorList>
            <person name="Chen X."/>
        </authorList>
    </citation>
    <scope>NUCLEOTIDE SEQUENCE [LARGE SCALE GENOMIC DNA]</scope>
    <source>
        <strain evidence="2">cv. Fuhuasheng</strain>
        <tissue evidence="1">Leaves</tissue>
    </source>
</reference>
<dbReference type="AlphaFoldDB" id="A0A444Y2Y6"/>
<evidence type="ECO:0000313" key="1">
    <source>
        <dbReference type="EMBL" id="RYQ96311.1"/>
    </source>
</evidence>
<keyword evidence="2" id="KW-1185">Reference proteome</keyword>
<organism evidence="1 2">
    <name type="scientific">Arachis hypogaea</name>
    <name type="common">Peanut</name>
    <dbReference type="NCBI Taxonomy" id="3818"/>
    <lineage>
        <taxon>Eukaryota</taxon>
        <taxon>Viridiplantae</taxon>
        <taxon>Streptophyta</taxon>
        <taxon>Embryophyta</taxon>
        <taxon>Tracheophyta</taxon>
        <taxon>Spermatophyta</taxon>
        <taxon>Magnoliopsida</taxon>
        <taxon>eudicotyledons</taxon>
        <taxon>Gunneridae</taxon>
        <taxon>Pentapetalae</taxon>
        <taxon>rosids</taxon>
        <taxon>fabids</taxon>
        <taxon>Fabales</taxon>
        <taxon>Fabaceae</taxon>
        <taxon>Papilionoideae</taxon>
        <taxon>50 kb inversion clade</taxon>
        <taxon>dalbergioids sensu lato</taxon>
        <taxon>Dalbergieae</taxon>
        <taxon>Pterocarpus clade</taxon>
        <taxon>Arachis</taxon>
    </lineage>
</organism>
<accession>A0A444Y2Y6</accession>
<protein>
    <submittedName>
        <fullName evidence="1">Uncharacterized protein</fullName>
    </submittedName>
</protein>
<dbReference type="Proteomes" id="UP000289738">
    <property type="component" value="Chromosome B08"/>
</dbReference>
<dbReference type="InterPro" id="IPR027417">
    <property type="entry name" value="P-loop_NTPase"/>
</dbReference>
<proteinExistence type="predicted"/>
<sequence>MLSNNNTMRHSRFQNVKDHYPPQILILNLSSSTLFALPRRTPTSSYTSASALELSTMSLVKTISSPPLLSFAPPCIHRNRFPSSSSGVSLAPARPLSLKSSSTPFFHLQYTYYCVVFLSAVTNGIKDVRKTVDRTRKLRVKSNQKIILFVDEVHRFNKF</sequence>
<evidence type="ECO:0000313" key="2">
    <source>
        <dbReference type="Proteomes" id="UP000289738"/>
    </source>
</evidence>
<dbReference type="STRING" id="3818.A0A444Y2Y6"/>
<dbReference type="EMBL" id="SDMP01000018">
    <property type="protein sequence ID" value="RYQ96311.1"/>
    <property type="molecule type" value="Genomic_DNA"/>
</dbReference>
<gene>
    <name evidence="1" type="ORF">Ahy_B08g092018</name>
</gene>